<dbReference type="InterPro" id="IPR043504">
    <property type="entry name" value="Peptidase_S1_PA_chymotrypsin"/>
</dbReference>
<gene>
    <name evidence="2" type="ORF">JOM49_002903</name>
</gene>
<feature type="chain" id="PRO_5047251465" description="Streptogrisin C" evidence="1">
    <location>
        <begin position="31"/>
        <end position="378"/>
    </location>
</feature>
<evidence type="ECO:0000313" key="2">
    <source>
        <dbReference type="EMBL" id="MBP2181377.1"/>
    </source>
</evidence>
<dbReference type="SUPFAM" id="SSF50494">
    <property type="entry name" value="Trypsin-like serine proteases"/>
    <property type="match status" value="1"/>
</dbReference>
<keyword evidence="1" id="KW-0732">Signal</keyword>
<dbReference type="EMBL" id="JAGGMS010000001">
    <property type="protein sequence ID" value="MBP2181377.1"/>
    <property type="molecule type" value="Genomic_DNA"/>
</dbReference>
<dbReference type="Proteomes" id="UP000741013">
    <property type="component" value="Unassembled WGS sequence"/>
</dbReference>
<dbReference type="InterPro" id="IPR009003">
    <property type="entry name" value="Peptidase_S1_PA"/>
</dbReference>
<evidence type="ECO:0008006" key="4">
    <source>
        <dbReference type="Google" id="ProtNLM"/>
    </source>
</evidence>
<keyword evidence="3" id="KW-1185">Reference proteome</keyword>
<dbReference type="Gene3D" id="2.40.10.10">
    <property type="entry name" value="Trypsin-like serine proteases"/>
    <property type="match status" value="2"/>
</dbReference>
<reference evidence="2 3" key="1">
    <citation type="submission" date="2021-03" db="EMBL/GenBank/DDBJ databases">
        <title>Sequencing the genomes of 1000 actinobacteria strains.</title>
        <authorList>
            <person name="Klenk H.-P."/>
        </authorList>
    </citation>
    <scope>NUCLEOTIDE SEQUENCE [LARGE SCALE GENOMIC DNA]</scope>
    <source>
        <strain evidence="2 3">DSM 45510</strain>
    </source>
</reference>
<protein>
    <recommendedName>
        <fullName evidence="4">Streptogrisin C</fullName>
    </recommendedName>
</protein>
<sequence>MHSVLSKKLSALTLGFTVLTAVSALPAAQAEPVRTLTAAEQRVLDQQPLVRAAEALRARLADSADGYAGIVLEASDVVLWWKGATTPAVDEALSVARGFAPVRVASAAYSERELDVAADRVNLWLQQNPDSGAYGVKSTGDGSGLVLAAKPGVATTMSALDSVAGVPLRVLHEEPLAPVSRGDDSPPWKGGARTWNQTASTICTAGFGVRNGAGNQFVLTAEHCGQNGHRITDGVGEFIGNVGQGHNDHDIALIPTSQASNRMYVGNGGSNTTEQVLGWTHVFVGQLLCQSGVTSAEQTGNPVCDLKVLFFWQDAEDLVEVEQQQGQPGARGGDSGGSVYLKVNGGVQAAGTVTRAAGARMGFQDFATANADFGVYIP</sequence>
<proteinExistence type="predicted"/>
<accession>A0ABS4PPL7</accession>
<name>A0ABS4PPL7_9PSEU</name>
<feature type="signal peptide" evidence="1">
    <location>
        <begin position="1"/>
        <end position="30"/>
    </location>
</feature>
<comment type="caution">
    <text evidence="2">The sequence shown here is derived from an EMBL/GenBank/DDBJ whole genome shotgun (WGS) entry which is preliminary data.</text>
</comment>
<dbReference type="RefSeq" id="WP_308158740.1">
    <property type="nucleotide sequence ID" value="NZ_JAGGMS010000001.1"/>
</dbReference>
<evidence type="ECO:0000313" key="3">
    <source>
        <dbReference type="Proteomes" id="UP000741013"/>
    </source>
</evidence>
<organism evidence="2 3">
    <name type="scientific">Amycolatopsis magusensis</name>
    <dbReference type="NCBI Taxonomy" id="882444"/>
    <lineage>
        <taxon>Bacteria</taxon>
        <taxon>Bacillati</taxon>
        <taxon>Actinomycetota</taxon>
        <taxon>Actinomycetes</taxon>
        <taxon>Pseudonocardiales</taxon>
        <taxon>Pseudonocardiaceae</taxon>
        <taxon>Amycolatopsis</taxon>
    </lineage>
</organism>
<evidence type="ECO:0000256" key="1">
    <source>
        <dbReference type="SAM" id="SignalP"/>
    </source>
</evidence>